<feature type="compositionally biased region" description="Basic residues" evidence="1">
    <location>
        <begin position="1"/>
        <end position="10"/>
    </location>
</feature>
<dbReference type="EMBL" id="HBGG01004367">
    <property type="protein sequence ID" value="CAD9199805.1"/>
    <property type="molecule type" value="Transcribed_RNA"/>
</dbReference>
<feature type="region of interest" description="Disordered" evidence="1">
    <location>
        <begin position="81"/>
        <end position="155"/>
    </location>
</feature>
<dbReference type="AlphaFoldDB" id="A0A7S1WZQ8"/>
<organism evidence="2">
    <name type="scientific">Tetraselmis chuii</name>
    <dbReference type="NCBI Taxonomy" id="63592"/>
    <lineage>
        <taxon>Eukaryota</taxon>
        <taxon>Viridiplantae</taxon>
        <taxon>Chlorophyta</taxon>
        <taxon>core chlorophytes</taxon>
        <taxon>Chlorodendrophyceae</taxon>
        <taxon>Chlorodendrales</taxon>
        <taxon>Chlorodendraceae</taxon>
        <taxon>Tetraselmis</taxon>
    </lineage>
</organism>
<proteinExistence type="predicted"/>
<feature type="region of interest" description="Disordered" evidence="1">
    <location>
        <begin position="1"/>
        <end position="62"/>
    </location>
</feature>
<sequence>MGRGRSRGSAKKLEDGGQPSVPAHPPSVNGCGEDGGCQAMETRRQARRAASEGRDASEKERPMAFAVRYRASKLSAACSDARHLVGKDVVSDSQSSRDDEEEELLGSQLGSPGFSSQRPSAAHAARSGGGVGPSQSVQDRGDDVGCNPSQVSPSLRMPLVESNRWADAFADTAFHDSNGHDYQRCTQIQPTLDLQAEQACDVRRWRHYPPSTQCTPDVRCTAETAVSQAINDLSGTPPLKCSVSTGDTEVLPHQQSEGFRRSQSTQQICTSG</sequence>
<feature type="compositionally biased region" description="Basic and acidic residues" evidence="1">
    <location>
        <begin position="81"/>
        <end position="90"/>
    </location>
</feature>
<reference evidence="2" key="1">
    <citation type="submission" date="2021-01" db="EMBL/GenBank/DDBJ databases">
        <authorList>
            <person name="Corre E."/>
            <person name="Pelletier E."/>
            <person name="Niang G."/>
            <person name="Scheremetjew M."/>
            <person name="Finn R."/>
            <person name="Kale V."/>
            <person name="Holt S."/>
            <person name="Cochrane G."/>
            <person name="Meng A."/>
            <person name="Brown T."/>
            <person name="Cohen L."/>
        </authorList>
    </citation>
    <scope>NUCLEOTIDE SEQUENCE</scope>
    <source>
        <strain evidence="2">PLY429</strain>
    </source>
</reference>
<accession>A0A7S1WZQ8</accession>
<name>A0A7S1WZQ8_9CHLO</name>
<feature type="region of interest" description="Disordered" evidence="1">
    <location>
        <begin position="253"/>
        <end position="272"/>
    </location>
</feature>
<feature type="compositionally biased region" description="Basic and acidic residues" evidence="1">
    <location>
        <begin position="41"/>
        <end position="62"/>
    </location>
</feature>
<gene>
    <name evidence="2" type="ORF">TCHU04912_LOCUS2038</name>
</gene>
<evidence type="ECO:0000256" key="1">
    <source>
        <dbReference type="SAM" id="MobiDB-lite"/>
    </source>
</evidence>
<protein>
    <submittedName>
        <fullName evidence="2">Uncharacterized protein</fullName>
    </submittedName>
</protein>
<evidence type="ECO:0000313" key="2">
    <source>
        <dbReference type="EMBL" id="CAD9199805.1"/>
    </source>
</evidence>
<feature type="compositionally biased region" description="Polar residues" evidence="1">
    <location>
        <begin position="108"/>
        <end position="119"/>
    </location>
</feature>